<protein>
    <submittedName>
        <fullName evidence="3">Competence protein CoiA-like family protein</fullName>
    </submittedName>
</protein>
<dbReference type="Pfam" id="PF25164">
    <property type="entry name" value="CoiA_N"/>
    <property type="match status" value="1"/>
</dbReference>
<dbReference type="Pfam" id="PF06054">
    <property type="entry name" value="CoiA_nuc"/>
    <property type="match status" value="1"/>
</dbReference>
<keyword evidence="4" id="KW-1185">Reference proteome</keyword>
<organism evidence="3 4">
    <name type="scientific">Edaphobacillus lindanitolerans</name>
    <dbReference type="NCBI Taxonomy" id="550447"/>
    <lineage>
        <taxon>Bacteria</taxon>
        <taxon>Bacillati</taxon>
        <taxon>Bacillota</taxon>
        <taxon>Bacilli</taxon>
        <taxon>Bacillales</taxon>
        <taxon>Bacillaceae</taxon>
        <taxon>Edaphobacillus</taxon>
    </lineage>
</organism>
<proteinExistence type="predicted"/>
<dbReference type="EMBL" id="FTPL01000001">
    <property type="protein sequence ID" value="SIT68792.1"/>
    <property type="molecule type" value="Genomic_DNA"/>
</dbReference>
<dbReference type="InterPro" id="IPR057253">
    <property type="entry name" value="CoiA-like_N"/>
</dbReference>
<name>A0A1U7PM14_9BACI</name>
<dbReference type="InterPro" id="IPR010330">
    <property type="entry name" value="CoiA_nuc"/>
</dbReference>
<accession>A0A1U7PM14</accession>
<dbReference type="STRING" id="550447.SAMN05428946_0410"/>
<gene>
    <name evidence="3" type="ORF">SAMN05428946_0410</name>
</gene>
<feature type="domain" description="Competence protein CoiA-like N-terminal" evidence="2">
    <location>
        <begin position="75"/>
        <end position="120"/>
    </location>
</feature>
<feature type="domain" description="Competence protein CoiA nuclease-like" evidence="1">
    <location>
        <begin position="127"/>
        <end position="279"/>
    </location>
</feature>
<evidence type="ECO:0000313" key="4">
    <source>
        <dbReference type="Proteomes" id="UP000187550"/>
    </source>
</evidence>
<evidence type="ECO:0000259" key="1">
    <source>
        <dbReference type="Pfam" id="PF06054"/>
    </source>
</evidence>
<reference evidence="4" key="1">
    <citation type="submission" date="2017-01" db="EMBL/GenBank/DDBJ databases">
        <authorList>
            <person name="Varghese N."/>
            <person name="Submissions S."/>
        </authorList>
    </citation>
    <scope>NUCLEOTIDE SEQUENCE [LARGE SCALE GENOMIC DNA]</scope>
    <source>
        <strain evidence="4">MNA4</strain>
    </source>
</reference>
<dbReference type="AlphaFoldDB" id="A0A1U7PM14"/>
<sequence length="441" mass="49644">MVAPKQDFVLTRFPMSILEFGATPVPKIQICHPLASGVGLPKSAPAPTMAKRMKGDGELLSAMMDNGIQLVLTRQMTKSALSRLREEHRFHCPQCEGRMWLKLGDVRIPHFAHQAGTECREEFAEGESEAHLKGKQLLYEMFGNLGLPTGMETRIKAIRQRPDLLVEKEGHAHAIEFQCSPISGSAVNERTKGYRSLDIGVHWIPLTPENWGRPGPPVRLHTVPAFLRMFFRDGGAAGQYIMTFDPLTAHFYYFIHPMHASGNQFIGKMIALPYTQQHFPFAVPSPPDEAEFGRYLTIYAKKRKAFLDRRVQLSRKGIQDPLLRACYENGVMIGRLSPYIGVPTLHSGRYSDHAAEWQAMYVFLLASHGTAGRWRDGGMIAKFLRKYPAQLGDGRPALEAYARFLERSGIGSLEDLKGREAMTDQSVRLLWNDFLASQSEY</sequence>
<evidence type="ECO:0000259" key="2">
    <source>
        <dbReference type="Pfam" id="PF25164"/>
    </source>
</evidence>
<dbReference type="Proteomes" id="UP000187550">
    <property type="component" value="Unassembled WGS sequence"/>
</dbReference>
<evidence type="ECO:0000313" key="3">
    <source>
        <dbReference type="EMBL" id="SIT68792.1"/>
    </source>
</evidence>